<evidence type="ECO:0000313" key="3">
    <source>
        <dbReference type="Proteomes" id="UP000739411"/>
    </source>
</evidence>
<gene>
    <name evidence="2" type="ORF">IPJ38_07355</name>
</gene>
<organism evidence="2 3">
    <name type="scientific">Candidatus Dechloromonas phosphorivorans</name>
    <dbReference type="NCBI Taxonomy" id="2899244"/>
    <lineage>
        <taxon>Bacteria</taxon>
        <taxon>Pseudomonadati</taxon>
        <taxon>Pseudomonadota</taxon>
        <taxon>Betaproteobacteria</taxon>
        <taxon>Rhodocyclales</taxon>
        <taxon>Azonexaceae</taxon>
        <taxon>Dechloromonas</taxon>
    </lineage>
</organism>
<dbReference type="AlphaFoldDB" id="A0A935JW68"/>
<feature type="region of interest" description="Disordered" evidence="1">
    <location>
        <begin position="200"/>
        <end position="225"/>
    </location>
</feature>
<evidence type="ECO:0000256" key="1">
    <source>
        <dbReference type="SAM" id="MobiDB-lite"/>
    </source>
</evidence>
<protein>
    <submittedName>
        <fullName evidence="2">Uncharacterized protein</fullName>
    </submittedName>
</protein>
<accession>A0A935JW68</accession>
<reference evidence="2 3" key="1">
    <citation type="submission" date="2020-10" db="EMBL/GenBank/DDBJ databases">
        <title>Connecting structure to function with the recovery of over 1000 high-quality activated sludge metagenome-assembled genomes encoding full-length rRNA genes using long-read sequencing.</title>
        <authorList>
            <person name="Singleton C.M."/>
            <person name="Petriglieri F."/>
            <person name="Kristensen J.M."/>
            <person name="Kirkegaard R.H."/>
            <person name="Michaelsen T.Y."/>
            <person name="Andersen M.H."/>
            <person name="Karst S.M."/>
            <person name="Dueholm M.S."/>
            <person name="Nielsen P.H."/>
            <person name="Albertsen M."/>
        </authorList>
    </citation>
    <scope>NUCLEOTIDE SEQUENCE [LARGE SCALE GENOMIC DNA]</scope>
    <source>
        <strain evidence="2">EsbW_18-Q3-R4-48_BATAC.463</strain>
    </source>
</reference>
<name>A0A935JW68_9RHOO</name>
<sequence>MLRGAVNQNQLVRQVSLLNEQEQVLASSGRSGRHQEIRLPDGFFAEVLAQTMPALLISSPMVNFANAEKVLFFARQMNLGPGRPVLAVAEVQIPLLSTIMAQGVDIEGLAVTLERADGELLVSVPASDVLSGTRITPPLSVEMANGVVNIAPSRLGGAPAIVVARPALYRGLLIAASIPLDSALADWRVERIALSRSPAVCPDDSARRRRHDLVSGAAESGPFPS</sequence>
<proteinExistence type="predicted"/>
<dbReference type="EMBL" id="JADJMS010000014">
    <property type="protein sequence ID" value="MBK7414953.1"/>
    <property type="molecule type" value="Genomic_DNA"/>
</dbReference>
<evidence type="ECO:0000313" key="2">
    <source>
        <dbReference type="EMBL" id="MBK7414953.1"/>
    </source>
</evidence>
<dbReference type="Proteomes" id="UP000739411">
    <property type="component" value="Unassembled WGS sequence"/>
</dbReference>
<comment type="caution">
    <text evidence="2">The sequence shown here is derived from an EMBL/GenBank/DDBJ whole genome shotgun (WGS) entry which is preliminary data.</text>
</comment>